<feature type="compositionally biased region" description="Basic and acidic residues" evidence="6">
    <location>
        <begin position="36"/>
        <end position="49"/>
    </location>
</feature>
<evidence type="ECO:0000256" key="1">
    <source>
        <dbReference type="ARBA" id="ARBA00004141"/>
    </source>
</evidence>
<dbReference type="AlphaFoldDB" id="A0AAN6X422"/>
<evidence type="ECO:0000256" key="6">
    <source>
        <dbReference type="SAM" id="MobiDB-lite"/>
    </source>
</evidence>
<keyword evidence="5 7" id="KW-0472">Membrane</keyword>
<proteinExistence type="predicted"/>
<feature type="transmembrane region" description="Helical" evidence="7">
    <location>
        <begin position="438"/>
        <end position="462"/>
    </location>
</feature>
<name>A0AAN6X422_9PEZI</name>
<accession>A0AAN6X422</accession>
<feature type="transmembrane region" description="Helical" evidence="7">
    <location>
        <begin position="242"/>
        <end position="262"/>
    </location>
</feature>
<comment type="subcellular location">
    <subcellularLocation>
        <location evidence="1">Membrane</location>
        <topology evidence="1">Multi-pass membrane protein</topology>
    </subcellularLocation>
</comment>
<organism evidence="8 9">
    <name type="scientific">Podospora australis</name>
    <dbReference type="NCBI Taxonomy" id="1536484"/>
    <lineage>
        <taxon>Eukaryota</taxon>
        <taxon>Fungi</taxon>
        <taxon>Dikarya</taxon>
        <taxon>Ascomycota</taxon>
        <taxon>Pezizomycotina</taxon>
        <taxon>Sordariomycetes</taxon>
        <taxon>Sordariomycetidae</taxon>
        <taxon>Sordariales</taxon>
        <taxon>Podosporaceae</taxon>
        <taxon>Podospora</taxon>
    </lineage>
</organism>
<feature type="transmembrane region" description="Helical" evidence="7">
    <location>
        <begin position="170"/>
        <end position="189"/>
    </location>
</feature>
<feature type="transmembrane region" description="Helical" evidence="7">
    <location>
        <begin position="406"/>
        <end position="426"/>
    </location>
</feature>
<keyword evidence="3 7" id="KW-0812">Transmembrane</keyword>
<keyword evidence="9" id="KW-1185">Reference proteome</keyword>
<feature type="transmembrane region" description="Helical" evidence="7">
    <location>
        <begin position="274"/>
        <end position="291"/>
    </location>
</feature>
<dbReference type="Pfam" id="PF07690">
    <property type="entry name" value="MFS_1"/>
    <property type="match status" value="1"/>
</dbReference>
<dbReference type="EMBL" id="MU864361">
    <property type="protein sequence ID" value="KAK4191007.1"/>
    <property type="molecule type" value="Genomic_DNA"/>
</dbReference>
<sequence length="548" mass="58408">MALTDNKLPPDIGPPLSHLENNANSLNTKMETSDPETEKRPSVDQPPEKEDNDSIQYPTGAPLYLILLALALSIFLASLDMTIVATAIPAITSEFHGLDKISWYSTAFFMANGGFQSTGGKAYKYFPLKLTFLASILIVGRAINGLGAAGIGTGAYTIIAFIVTPAKRASYTGVIGASFGLASVVGPLIGGVFSDRVSWRWCFWINLPVGGLAAAIIIFFFKTPKHAEPVKADLKEKLLQMDILGAFILVGAIVTYLLALQWGGQSKSWGNSEVTGLLAGSVIISVVFGGWEWYLGDRAMVVPRLFVKRTVFVNIMFIFFFGGPYYMTVYYLPLYFQSVDGSTPIMSGVKNLPLILSFTFAMISSGIFITATGLAFAVEIVASALVLIGAGLLYTLGVGTGAGKWIGYQIVGGIGWGLGLQVPIIMSQSSVAPEDISSVTAMILLFQCLGGTIFNSAAQAAFVNEMIHTLPTNAPGVYAQEVIHTGANEIHHKFPVDQVAGIVDSYMSGIKVAFIIAMMGAAIGFLSSLCNERKRIAKDAVKDAVAAV</sequence>
<gene>
    <name evidence="8" type="ORF">QBC35DRAFT_538846</name>
</gene>
<reference evidence="8" key="2">
    <citation type="submission" date="2023-05" db="EMBL/GenBank/DDBJ databases">
        <authorList>
            <consortium name="Lawrence Berkeley National Laboratory"/>
            <person name="Steindorff A."/>
            <person name="Hensen N."/>
            <person name="Bonometti L."/>
            <person name="Westerberg I."/>
            <person name="Brannstrom I.O."/>
            <person name="Guillou S."/>
            <person name="Cros-Aarteil S."/>
            <person name="Calhoun S."/>
            <person name="Haridas S."/>
            <person name="Kuo A."/>
            <person name="Mondo S."/>
            <person name="Pangilinan J."/>
            <person name="Riley R."/>
            <person name="Labutti K."/>
            <person name="Andreopoulos B."/>
            <person name="Lipzen A."/>
            <person name="Chen C."/>
            <person name="Yanf M."/>
            <person name="Daum C."/>
            <person name="Ng V."/>
            <person name="Clum A."/>
            <person name="Ohm R."/>
            <person name="Martin F."/>
            <person name="Silar P."/>
            <person name="Natvig D."/>
            <person name="Lalanne C."/>
            <person name="Gautier V."/>
            <person name="Ament-Velasquez S.L."/>
            <person name="Kruys A."/>
            <person name="Hutchinson M.I."/>
            <person name="Powell A.J."/>
            <person name="Barry K."/>
            <person name="Miller A.N."/>
            <person name="Grigoriev I.V."/>
            <person name="Debuchy R."/>
            <person name="Gladieux P."/>
            <person name="Thoren M.H."/>
            <person name="Johannesson H."/>
        </authorList>
    </citation>
    <scope>NUCLEOTIDE SEQUENCE</scope>
    <source>
        <strain evidence="8">PSN309</strain>
    </source>
</reference>
<evidence type="ECO:0000256" key="7">
    <source>
        <dbReference type="SAM" id="Phobius"/>
    </source>
</evidence>
<dbReference type="GO" id="GO:0022857">
    <property type="term" value="F:transmembrane transporter activity"/>
    <property type="evidence" value="ECO:0007669"/>
    <property type="project" value="InterPro"/>
</dbReference>
<dbReference type="PANTHER" id="PTHR23501:SF177">
    <property type="entry name" value="MAJOR FACILITATOR SUPERFAMILY (MFS) PROFILE DOMAIN-CONTAINING PROTEIN-RELATED"/>
    <property type="match status" value="1"/>
</dbReference>
<keyword evidence="4 7" id="KW-1133">Transmembrane helix</keyword>
<dbReference type="Gene3D" id="1.20.1250.20">
    <property type="entry name" value="MFS general substrate transporter like domains"/>
    <property type="match status" value="1"/>
</dbReference>
<evidence type="ECO:0000256" key="2">
    <source>
        <dbReference type="ARBA" id="ARBA00022448"/>
    </source>
</evidence>
<dbReference type="GO" id="GO:0005886">
    <property type="term" value="C:plasma membrane"/>
    <property type="evidence" value="ECO:0007669"/>
    <property type="project" value="TreeGrafter"/>
</dbReference>
<dbReference type="Proteomes" id="UP001302126">
    <property type="component" value="Unassembled WGS sequence"/>
</dbReference>
<reference evidence="8" key="1">
    <citation type="journal article" date="2023" name="Mol. Phylogenet. Evol.">
        <title>Genome-scale phylogeny and comparative genomics of the fungal order Sordariales.</title>
        <authorList>
            <person name="Hensen N."/>
            <person name="Bonometti L."/>
            <person name="Westerberg I."/>
            <person name="Brannstrom I.O."/>
            <person name="Guillou S."/>
            <person name="Cros-Aarteil S."/>
            <person name="Calhoun S."/>
            <person name="Haridas S."/>
            <person name="Kuo A."/>
            <person name="Mondo S."/>
            <person name="Pangilinan J."/>
            <person name="Riley R."/>
            <person name="LaButti K."/>
            <person name="Andreopoulos B."/>
            <person name="Lipzen A."/>
            <person name="Chen C."/>
            <person name="Yan M."/>
            <person name="Daum C."/>
            <person name="Ng V."/>
            <person name="Clum A."/>
            <person name="Steindorff A."/>
            <person name="Ohm R.A."/>
            <person name="Martin F."/>
            <person name="Silar P."/>
            <person name="Natvig D.O."/>
            <person name="Lalanne C."/>
            <person name="Gautier V."/>
            <person name="Ament-Velasquez S.L."/>
            <person name="Kruys A."/>
            <person name="Hutchinson M.I."/>
            <person name="Powell A.J."/>
            <person name="Barry K."/>
            <person name="Miller A.N."/>
            <person name="Grigoriev I.V."/>
            <person name="Debuchy R."/>
            <person name="Gladieux P."/>
            <person name="Hiltunen Thoren M."/>
            <person name="Johannesson H."/>
        </authorList>
    </citation>
    <scope>NUCLEOTIDE SEQUENCE</scope>
    <source>
        <strain evidence="8">PSN309</strain>
    </source>
</reference>
<feature type="transmembrane region" description="Helical" evidence="7">
    <location>
        <begin position="201"/>
        <end position="221"/>
    </location>
</feature>
<dbReference type="InterPro" id="IPR011701">
    <property type="entry name" value="MFS"/>
</dbReference>
<evidence type="ECO:0000256" key="5">
    <source>
        <dbReference type="ARBA" id="ARBA00023136"/>
    </source>
</evidence>
<feature type="region of interest" description="Disordered" evidence="6">
    <location>
        <begin position="1"/>
        <end position="55"/>
    </location>
</feature>
<evidence type="ECO:0000313" key="8">
    <source>
        <dbReference type="EMBL" id="KAK4191007.1"/>
    </source>
</evidence>
<protein>
    <submittedName>
        <fullName evidence="8">Major facilitator superfamily transporter</fullName>
    </submittedName>
</protein>
<feature type="transmembrane region" description="Helical" evidence="7">
    <location>
        <begin position="376"/>
        <end position="394"/>
    </location>
</feature>
<comment type="caution">
    <text evidence="8">The sequence shown here is derived from an EMBL/GenBank/DDBJ whole genome shotgun (WGS) entry which is preliminary data.</text>
</comment>
<feature type="compositionally biased region" description="Polar residues" evidence="6">
    <location>
        <begin position="19"/>
        <end position="30"/>
    </location>
</feature>
<dbReference type="InterPro" id="IPR036259">
    <property type="entry name" value="MFS_trans_sf"/>
</dbReference>
<feature type="transmembrane region" description="Helical" evidence="7">
    <location>
        <begin position="63"/>
        <end position="89"/>
    </location>
</feature>
<evidence type="ECO:0000313" key="9">
    <source>
        <dbReference type="Proteomes" id="UP001302126"/>
    </source>
</evidence>
<feature type="transmembrane region" description="Helical" evidence="7">
    <location>
        <begin position="352"/>
        <end position="369"/>
    </location>
</feature>
<dbReference type="SUPFAM" id="SSF103473">
    <property type="entry name" value="MFS general substrate transporter"/>
    <property type="match status" value="1"/>
</dbReference>
<keyword evidence="2" id="KW-0813">Transport</keyword>
<feature type="transmembrane region" description="Helical" evidence="7">
    <location>
        <begin position="101"/>
        <end position="118"/>
    </location>
</feature>
<dbReference type="PANTHER" id="PTHR23501">
    <property type="entry name" value="MAJOR FACILITATOR SUPERFAMILY"/>
    <property type="match status" value="1"/>
</dbReference>
<feature type="transmembrane region" description="Helical" evidence="7">
    <location>
        <begin position="512"/>
        <end position="530"/>
    </location>
</feature>
<feature type="transmembrane region" description="Helical" evidence="7">
    <location>
        <begin position="311"/>
        <end position="332"/>
    </location>
</feature>
<feature type="transmembrane region" description="Helical" evidence="7">
    <location>
        <begin position="130"/>
        <end position="163"/>
    </location>
</feature>
<evidence type="ECO:0000256" key="4">
    <source>
        <dbReference type="ARBA" id="ARBA00022989"/>
    </source>
</evidence>
<evidence type="ECO:0000256" key="3">
    <source>
        <dbReference type="ARBA" id="ARBA00022692"/>
    </source>
</evidence>
<dbReference type="CDD" id="cd17502">
    <property type="entry name" value="MFS_Azr1_MDR_like"/>
    <property type="match status" value="1"/>
</dbReference>